<sequence>MARKTRQANSTIPGQNQIVLPFPLLSIAPKILVVFSHQIDHVNPCPAAKSQGTLPQIMRPLGTTILSGSSAQARLPLVVPPFATVDTPALVGKHVQVQSVAPSVSPTYCTVQPVLSLVSTQTSSPLPSLPTIVDANGNSPQVDMPPILHISIPLWILWSKNH</sequence>
<protein>
    <submittedName>
        <fullName evidence="1">Uncharacterized protein</fullName>
    </submittedName>
</protein>
<evidence type="ECO:0000313" key="2">
    <source>
        <dbReference type="Proteomes" id="UP000594638"/>
    </source>
</evidence>
<dbReference type="EMBL" id="CACTIH010003963">
    <property type="protein sequence ID" value="CAA2988027.1"/>
    <property type="molecule type" value="Genomic_DNA"/>
</dbReference>
<dbReference type="AlphaFoldDB" id="A0A8S0S8E2"/>
<gene>
    <name evidence="1" type="ORF">OLEA9_A115280</name>
</gene>
<evidence type="ECO:0000313" key="1">
    <source>
        <dbReference type="EMBL" id="CAA2988027.1"/>
    </source>
</evidence>
<accession>A0A8S0S8E2</accession>
<proteinExistence type="predicted"/>
<comment type="caution">
    <text evidence="1">The sequence shown here is derived from an EMBL/GenBank/DDBJ whole genome shotgun (WGS) entry which is preliminary data.</text>
</comment>
<organism evidence="1 2">
    <name type="scientific">Olea europaea subsp. europaea</name>
    <dbReference type="NCBI Taxonomy" id="158383"/>
    <lineage>
        <taxon>Eukaryota</taxon>
        <taxon>Viridiplantae</taxon>
        <taxon>Streptophyta</taxon>
        <taxon>Embryophyta</taxon>
        <taxon>Tracheophyta</taxon>
        <taxon>Spermatophyta</taxon>
        <taxon>Magnoliopsida</taxon>
        <taxon>eudicotyledons</taxon>
        <taxon>Gunneridae</taxon>
        <taxon>Pentapetalae</taxon>
        <taxon>asterids</taxon>
        <taxon>lamiids</taxon>
        <taxon>Lamiales</taxon>
        <taxon>Oleaceae</taxon>
        <taxon>Oleeae</taxon>
        <taxon>Olea</taxon>
    </lineage>
</organism>
<name>A0A8S0S8E2_OLEEU</name>
<keyword evidence="2" id="KW-1185">Reference proteome</keyword>
<reference evidence="1 2" key="1">
    <citation type="submission" date="2019-12" db="EMBL/GenBank/DDBJ databases">
        <authorList>
            <person name="Alioto T."/>
            <person name="Alioto T."/>
            <person name="Gomez Garrido J."/>
        </authorList>
    </citation>
    <scope>NUCLEOTIDE SEQUENCE [LARGE SCALE GENOMIC DNA]</scope>
</reference>
<dbReference type="Proteomes" id="UP000594638">
    <property type="component" value="Unassembled WGS sequence"/>
</dbReference>
<dbReference type="Gramene" id="OE9A115280T1">
    <property type="protein sequence ID" value="OE9A115280C1"/>
    <property type="gene ID" value="OE9A115280"/>
</dbReference>